<proteinExistence type="predicted"/>
<name>A0A918TYY4_9BACT</name>
<evidence type="ECO:0000313" key="2">
    <source>
        <dbReference type="Proteomes" id="UP000644507"/>
    </source>
</evidence>
<keyword evidence="2" id="KW-1185">Reference proteome</keyword>
<gene>
    <name evidence="1" type="ORF">GCM10007100_32970</name>
</gene>
<dbReference type="Pfam" id="PF13366">
    <property type="entry name" value="PDDEXK_3"/>
    <property type="match status" value="1"/>
</dbReference>
<dbReference type="InterPro" id="IPR026350">
    <property type="entry name" value="GxxExxY"/>
</dbReference>
<dbReference type="RefSeq" id="WP_189572416.1">
    <property type="nucleotide sequence ID" value="NZ_BMXI01000016.1"/>
</dbReference>
<sequence length="131" mass="14706">MEQLTGKVIGCAMAVHRELGPGFLESVYQKALSIELNHQRVPHAVEAPLAVHYRSQLVGEFKADILVQECLILELKAVTKLIDKHEVQTVNYLTATGINVGLLFNFGSQRLEFKKKFRIYRPTNSTESNPA</sequence>
<evidence type="ECO:0000313" key="1">
    <source>
        <dbReference type="EMBL" id="GHC62996.1"/>
    </source>
</evidence>
<reference evidence="1" key="2">
    <citation type="submission" date="2020-09" db="EMBL/GenBank/DDBJ databases">
        <authorList>
            <person name="Sun Q."/>
            <person name="Kim S."/>
        </authorList>
    </citation>
    <scope>NUCLEOTIDE SEQUENCE</scope>
    <source>
        <strain evidence="1">KCTC 12988</strain>
    </source>
</reference>
<evidence type="ECO:0008006" key="3">
    <source>
        <dbReference type="Google" id="ProtNLM"/>
    </source>
</evidence>
<comment type="caution">
    <text evidence="1">The sequence shown here is derived from an EMBL/GenBank/DDBJ whole genome shotgun (WGS) entry which is preliminary data.</text>
</comment>
<reference evidence="1" key="1">
    <citation type="journal article" date="2014" name="Int. J. Syst. Evol. Microbiol.">
        <title>Complete genome sequence of Corynebacterium casei LMG S-19264T (=DSM 44701T), isolated from a smear-ripened cheese.</title>
        <authorList>
            <consortium name="US DOE Joint Genome Institute (JGI-PGF)"/>
            <person name="Walter F."/>
            <person name="Albersmeier A."/>
            <person name="Kalinowski J."/>
            <person name="Ruckert C."/>
        </authorList>
    </citation>
    <scope>NUCLEOTIDE SEQUENCE</scope>
    <source>
        <strain evidence="1">KCTC 12988</strain>
    </source>
</reference>
<dbReference type="EMBL" id="BMXI01000016">
    <property type="protein sequence ID" value="GHC62996.1"/>
    <property type="molecule type" value="Genomic_DNA"/>
</dbReference>
<dbReference type="Proteomes" id="UP000644507">
    <property type="component" value="Unassembled WGS sequence"/>
</dbReference>
<dbReference type="AlphaFoldDB" id="A0A918TYY4"/>
<protein>
    <recommendedName>
        <fullName evidence="3">GxxExxY protein</fullName>
    </recommendedName>
</protein>
<organism evidence="1 2">
    <name type="scientific">Roseibacillus persicicus</name>
    <dbReference type="NCBI Taxonomy" id="454148"/>
    <lineage>
        <taxon>Bacteria</taxon>
        <taxon>Pseudomonadati</taxon>
        <taxon>Verrucomicrobiota</taxon>
        <taxon>Verrucomicrobiia</taxon>
        <taxon>Verrucomicrobiales</taxon>
        <taxon>Verrucomicrobiaceae</taxon>
        <taxon>Roseibacillus</taxon>
    </lineage>
</organism>
<dbReference type="NCBIfam" id="TIGR04256">
    <property type="entry name" value="GxxExxY"/>
    <property type="match status" value="1"/>
</dbReference>
<accession>A0A918TYY4</accession>